<dbReference type="PANTHER" id="PTHR44757:SF2">
    <property type="entry name" value="BIOFILM ARCHITECTURE MAINTENANCE PROTEIN MBAA"/>
    <property type="match status" value="1"/>
</dbReference>
<dbReference type="InterPro" id="IPR052155">
    <property type="entry name" value="Biofilm_reg_signaling"/>
</dbReference>
<feature type="domain" description="GGDEF" evidence="2">
    <location>
        <begin position="136"/>
        <end position="203"/>
    </location>
</feature>
<dbReference type="EMBL" id="RXHI01000019">
    <property type="protein sequence ID" value="RUA22319.1"/>
    <property type="molecule type" value="Genomic_DNA"/>
</dbReference>
<gene>
    <name evidence="3" type="ORF">DSL92_06560</name>
</gene>
<comment type="caution">
    <text evidence="3">The sequence shown here is derived from an EMBL/GenBank/DDBJ whole genome shotgun (WGS) entry which is preliminary data.</text>
</comment>
<feature type="region of interest" description="Disordered" evidence="1">
    <location>
        <begin position="260"/>
        <end position="295"/>
    </location>
</feature>
<feature type="compositionally biased region" description="Low complexity" evidence="1">
    <location>
        <begin position="1"/>
        <end position="15"/>
    </location>
</feature>
<feature type="region of interest" description="Disordered" evidence="1">
    <location>
        <begin position="1"/>
        <end position="74"/>
    </location>
</feature>
<dbReference type="Pfam" id="PF00990">
    <property type="entry name" value="GGDEF"/>
    <property type="match status" value="1"/>
</dbReference>
<name>A0A432JIM5_9GAMM</name>
<evidence type="ECO:0000313" key="3">
    <source>
        <dbReference type="EMBL" id="RUA22319.1"/>
    </source>
</evidence>
<feature type="compositionally biased region" description="Polar residues" evidence="1">
    <location>
        <begin position="16"/>
        <end position="36"/>
    </location>
</feature>
<sequence>MPSGSSRSSTGPSTRASVRSSSPMPTASPNAISRSSRAPPATVEEIKGRRIHLLEQPASPLAPVPKPRTPSAGQGLEEILGQRKNGGPSGELALHQSVRNQHGIITHFIEHFIYDIGERKRWRADQLPRLLRRSANLPNRTLLARRFDEMARHSLQRDRQVALRRSTSASSMINDSLGHRVGDQVLQTVGERLASARDQDTVAPMPATVRVSSGRRPELRQTARYAQRMIDAVFRPMCIEGRELHQHALRNQRIATRWRGSRNPARQRHYRPAHGRPGRAKVFASSPKTSMRPPCSAWPWSKTCGVPSGEGALELHYQPEPTLPAARVVGVGNARRFTTERRQHLAPMHFIDCRNRTDPAPWRRGPAQSLPPGTNYSSSKAATDDHGGQPFRPTGCSSRN</sequence>
<dbReference type="PANTHER" id="PTHR44757">
    <property type="entry name" value="DIGUANYLATE CYCLASE DGCP"/>
    <property type="match status" value="1"/>
</dbReference>
<feature type="compositionally biased region" description="Basic residues" evidence="1">
    <location>
        <begin position="265"/>
        <end position="279"/>
    </location>
</feature>
<feature type="region of interest" description="Disordered" evidence="1">
    <location>
        <begin position="353"/>
        <end position="400"/>
    </location>
</feature>
<protein>
    <submittedName>
        <fullName evidence="3">Diguanylate cyclase</fullName>
    </submittedName>
</protein>
<dbReference type="InterPro" id="IPR029787">
    <property type="entry name" value="Nucleotide_cyclase"/>
</dbReference>
<evidence type="ECO:0000259" key="2">
    <source>
        <dbReference type="Pfam" id="PF00990"/>
    </source>
</evidence>
<accession>A0A432JIM5</accession>
<evidence type="ECO:0000256" key="1">
    <source>
        <dbReference type="SAM" id="MobiDB-lite"/>
    </source>
</evidence>
<proteinExistence type="predicted"/>
<dbReference type="Gene3D" id="3.30.70.270">
    <property type="match status" value="1"/>
</dbReference>
<dbReference type="AlphaFoldDB" id="A0A432JIM5"/>
<dbReference type="SUPFAM" id="SSF55073">
    <property type="entry name" value="Nucleotide cyclase"/>
    <property type="match status" value="1"/>
</dbReference>
<organism evidence="3">
    <name type="scientific">Billgrantia gudaonensis</name>
    <dbReference type="NCBI Taxonomy" id="376427"/>
    <lineage>
        <taxon>Bacteria</taxon>
        <taxon>Pseudomonadati</taxon>
        <taxon>Pseudomonadota</taxon>
        <taxon>Gammaproteobacteria</taxon>
        <taxon>Oceanospirillales</taxon>
        <taxon>Halomonadaceae</taxon>
        <taxon>Billgrantia</taxon>
    </lineage>
</organism>
<reference evidence="3" key="1">
    <citation type="submission" date="2018-12" db="EMBL/GenBank/DDBJ databases">
        <authorList>
            <person name="Jadhav K."/>
            <person name="Kushwaha B."/>
            <person name="Jadhav I."/>
        </authorList>
    </citation>
    <scope>NUCLEOTIDE SEQUENCE [LARGE SCALE GENOMIC DNA]</scope>
    <source>
        <strain evidence="3">SBS 10</strain>
    </source>
</reference>
<dbReference type="InterPro" id="IPR043128">
    <property type="entry name" value="Rev_trsase/Diguanyl_cyclase"/>
</dbReference>
<feature type="compositionally biased region" description="Polar residues" evidence="1">
    <location>
        <begin position="371"/>
        <end position="381"/>
    </location>
</feature>
<dbReference type="InterPro" id="IPR000160">
    <property type="entry name" value="GGDEF_dom"/>
</dbReference>